<gene>
    <name evidence="2" type="ORF">NRP21_19105</name>
</gene>
<feature type="non-terminal residue" evidence="2">
    <location>
        <position position="1"/>
    </location>
</feature>
<accession>A0ABT1XB04</accession>
<evidence type="ECO:0000256" key="1">
    <source>
        <dbReference type="SAM" id="MobiDB-lite"/>
    </source>
</evidence>
<dbReference type="EMBL" id="JANJOU010000018">
    <property type="protein sequence ID" value="MCR0984169.1"/>
    <property type="molecule type" value="Genomic_DNA"/>
</dbReference>
<dbReference type="Proteomes" id="UP001524642">
    <property type="component" value="Unassembled WGS sequence"/>
</dbReference>
<keyword evidence="3" id="KW-1185">Reference proteome</keyword>
<name>A0ABT1XB04_9PROT</name>
<evidence type="ECO:0000313" key="2">
    <source>
        <dbReference type="EMBL" id="MCR0984169.1"/>
    </source>
</evidence>
<protein>
    <submittedName>
        <fullName evidence="2">Uncharacterized protein</fullName>
    </submittedName>
</protein>
<reference evidence="2 3" key="1">
    <citation type="submission" date="2022-06" db="EMBL/GenBank/DDBJ databases">
        <title>Roseomonas CN29.</title>
        <authorList>
            <person name="Cheng Y."/>
            <person name="He X."/>
        </authorList>
    </citation>
    <scope>NUCLEOTIDE SEQUENCE [LARGE SCALE GENOMIC DNA]</scope>
    <source>
        <strain evidence="2 3">CN29</strain>
    </source>
</reference>
<comment type="caution">
    <text evidence="2">The sequence shown here is derived from an EMBL/GenBank/DDBJ whole genome shotgun (WGS) entry which is preliminary data.</text>
</comment>
<organism evidence="2 3">
    <name type="scientific">Roseomonas populi</name>
    <dbReference type="NCBI Taxonomy" id="3121582"/>
    <lineage>
        <taxon>Bacteria</taxon>
        <taxon>Pseudomonadati</taxon>
        <taxon>Pseudomonadota</taxon>
        <taxon>Alphaproteobacteria</taxon>
        <taxon>Acetobacterales</taxon>
        <taxon>Roseomonadaceae</taxon>
        <taxon>Roseomonas</taxon>
    </lineage>
</organism>
<proteinExistence type="predicted"/>
<sequence>RRATDRFHHSHRGSPWSARPPGQARFCARAALPARPVTGEHDVFHHPPTVPRTAEAGCLAEIRRWQHEAERLREGADAEPLNGAQSARLLREAHVADRRASARLEAMQEH</sequence>
<evidence type="ECO:0000313" key="3">
    <source>
        <dbReference type="Proteomes" id="UP001524642"/>
    </source>
</evidence>
<dbReference type="RefSeq" id="WP_257717824.1">
    <property type="nucleotide sequence ID" value="NZ_JANJOU010000018.1"/>
</dbReference>
<feature type="region of interest" description="Disordered" evidence="1">
    <location>
        <begin position="1"/>
        <end position="22"/>
    </location>
</feature>